<dbReference type="PATRIC" id="fig|1461581.3.peg.360"/>
<reference evidence="2" key="1">
    <citation type="submission" date="2014-07" db="EMBL/GenBank/DDBJ databases">
        <authorList>
            <person name="Urmite Genomes Urmite Genomes"/>
        </authorList>
    </citation>
    <scope>NUCLEOTIDE SEQUENCE</scope>
    <source>
        <strain evidence="2">12M76_air</strain>
    </source>
</reference>
<dbReference type="InterPro" id="IPR058059">
    <property type="entry name" value="PA3496-like"/>
</dbReference>
<evidence type="ECO:0000256" key="1">
    <source>
        <dbReference type="SAM" id="MobiDB-lite"/>
    </source>
</evidence>
<gene>
    <name evidence="2" type="ORF">BN1049_00366</name>
</gene>
<dbReference type="RefSeq" id="WP_044498050.1">
    <property type="nucleotide sequence ID" value="NZ_LK391969.1"/>
</dbReference>
<keyword evidence="2" id="KW-0030">Aminoacyl-tRNA synthetase</keyword>
<name>A0A078M7F2_9PSED</name>
<sequence>MAKAKTDIELDEDDFLVEDDDAPETETGNTKASLTKRRQIDNYLEERRLQKQLSDYDFDLD</sequence>
<dbReference type="EMBL" id="LM997413">
    <property type="protein sequence ID" value="CEA01292.1"/>
    <property type="molecule type" value="Genomic_DNA"/>
</dbReference>
<organism evidence="2">
    <name type="scientific">Pseudomonas saudimassiliensis</name>
    <dbReference type="NCBI Taxonomy" id="1461581"/>
    <lineage>
        <taxon>Bacteria</taxon>
        <taxon>Pseudomonadati</taxon>
        <taxon>Pseudomonadota</taxon>
        <taxon>Gammaproteobacteria</taxon>
        <taxon>Pseudomonadales</taxon>
        <taxon>Pseudomonadaceae</taxon>
        <taxon>Pseudomonas</taxon>
    </lineage>
</organism>
<proteinExistence type="predicted"/>
<feature type="region of interest" description="Disordered" evidence="1">
    <location>
        <begin position="1"/>
        <end position="34"/>
    </location>
</feature>
<feature type="compositionally biased region" description="Acidic residues" evidence="1">
    <location>
        <begin position="9"/>
        <end position="24"/>
    </location>
</feature>
<dbReference type="NCBIfam" id="NF046101">
    <property type="entry name" value="PA3496_fam"/>
    <property type="match status" value="1"/>
</dbReference>
<protein>
    <submittedName>
        <fullName evidence="2">Leucyl-tRNA synthetase</fullName>
    </submittedName>
</protein>
<dbReference type="AlphaFoldDB" id="A0A078M7F2"/>
<keyword evidence="2" id="KW-0436">Ligase</keyword>
<dbReference type="OrthoDB" id="7030750at2"/>
<dbReference type="GO" id="GO:0004812">
    <property type="term" value="F:aminoacyl-tRNA ligase activity"/>
    <property type="evidence" value="ECO:0007669"/>
    <property type="project" value="UniProtKB-KW"/>
</dbReference>
<dbReference type="InterPro" id="IPR058510">
    <property type="entry name" value="DUF8197"/>
</dbReference>
<dbReference type="Pfam" id="PF26620">
    <property type="entry name" value="DUF8197"/>
    <property type="match status" value="1"/>
</dbReference>
<dbReference type="EMBL" id="LK391969">
    <property type="protein sequence ID" value="CEF25464.1"/>
    <property type="molecule type" value="Genomic_DNA"/>
</dbReference>
<accession>A0A078M7F2</accession>
<evidence type="ECO:0000313" key="2">
    <source>
        <dbReference type="EMBL" id="CEA01292.1"/>
    </source>
</evidence>